<evidence type="ECO:0000256" key="3">
    <source>
        <dbReference type="ARBA" id="ARBA00022982"/>
    </source>
</evidence>
<dbReference type="PIRSF" id="PIRSF000077">
    <property type="entry name" value="Thioredoxin"/>
    <property type="match status" value="1"/>
</dbReference>
<keyword evidence="11" id="KW-1185">Reference proteome</keyword>
<keyword evidence="3" id="KW-0249">Electron transport</keyword>
<dbReference type="PROSITE" id="PS51352">
    <property type="entry name" value="THIOREDOXIN_2"/>
    <property type="match status" value="1"/>
</dbReference>
<dbReference type="InterPro" id="IPR036249">
    <property type="entry name" value="Thioredoxin-like_sf"/>
</dbReference>
<dbReference type="OrthoDB" id="9790390at2"/>
<feature type="site" description="Deprotonates C-terminal active site Cys" evidence="7">
    <location>
        <position position="18"/>
    </location>
</feature>
<evidence type="ECO:0000313" key="10">
    <source>
        <dbReference type="EMBL" id="TYB79488.1"/>
    </source>
</evidence>
<dbReference type="GO" id="GO:0015035">
    <property type="term" value="F:protein-disulfide reductase activity"/>
    <property type="evidence" value="ECO:0007669"/>
    <property type="project" value="UniProtKB-UniRule"/>
</dbReference>
<dbReference type="Proteomes" id="UP000323720">
    <property type="component" value="Unassembled WGS sequence"/>
</dbReference>
<dbReference type="InterPro" id="IPR017937">
    <property type="entry name" value="Thioredoxin_CS"/>
</dbReference>
<keyword evidence="2" id="KW-0813">Transport</keyword>
<dbReference type="RefSeq" id="WP_148403220.1">
    <property type="nucleotide sequence ID" value="NZ_VSKK01000001.1"/>
</dbReference>
<comment type="similarity">
    <text evidence="1">Belongs to the thioredoxin family.</text>
</comment>
<accession>A0A5D0RFK8</accession>
<keyword evidence="5 8" id="KW-0676">Redox-active center</keyword>
<dbReference type="CDD" id="cd02947">
    <property type="entry name" value="TRX_family"/>
    <property type="match status" value="1"/>
</dbReference>
<evidence type="ECO:0000256" key="2">
    <source>
        <dbReference type="ARBA" id="ARBA00022448"/>
    </source>
</evidence>
<evidence type="ECO:0000256" key="1">
    <source>
        <dbReference type="ARBA" id="ARBA00008987"/>
    </source>
</evidence>
<feature type="disulfide bond" description="Redox-active" evidence="8">
    <location>
        <begin position="24"/>
        <end position="27"/>
    </location>
</feature>
<dbReference type="InterPro" id="IPR013766">
    <property type="entry name" value="Thioredoxin_domain"/>
</dbReference>
<dbReference type="PANTHER" id="PTHR45663:SF11">
    <property type="entry name" value="GEO12009P1"/>
    <property type="match status" value="1"/>
</dbReference>
<dbReference type="InterPro" id="IPR005746">
    <property type="entry name" value="Thioredoxin"/>
</dbReference>
<dbReference type="NCBIfam" id="TIGR01068">
    <property type="entry name" value="thioredoxin"/>
    <property type="match status" value="1"/>
</dbReference>
<reference evidence="10 11" key="1">
    <citation type="submission" date="2019-08" db="EMBL/GenBank/DDBJ databases">
        <title>Genomes of Antarctic Bizionia species.</title>
        <authorList>
            <person name="Bowman J.P."/>
        </authorList>
    </citation>
    <scope>NUCLEOTIDE SEQUENCE [LARGE SCALE GENOMIC DNA]</scope>
    <source>
        <strain evidence="10 11">ADA-4</strain>
    </source>
</reference>
<feature type="site" description="Contributes to redox potential value" evidence="7">
    <location>
        <position position="25"/>
    </location>
</feature>
<dbReference type="GO" id="GO:0005829">
    <property type="term" value="C:cytosol"/>
    <property type="evidence" value="ECO:0007669"/>
    <property type="project" value="TreeGrafter"/>
</dbReference>
<name>A0A5D0RFK8_9FLAO</name>
<evidence type="ECO:0000256" key="7">
    <source>
        <dbReference type="PIRSR" id="PIRSR000077-1"/>
    </source>
</evidence>
<proteinExistence type="inferred from homology"/>
<evidence type="ECO:0000256" key="4">
    <source>
        <dbReference type="ARBA" id="ARBA00023157"/>
    </source>
</evidence>
<dbReference type="SUPFAM" id="SSF52833">
    <property type="entry name" value="Thioredoxin-like"/>
    <property type="match status" value="1"/>
</dbReference>
<dbReference type="Gene3D" id="3.40.30.10">
    <property type="entry name" value="Glutaredoxin"/>
    <property type="match status" value="1"/>
</dbReference>
<feature type="active site" description="Nucleophile" evidence="7">
    <location>
        <position position="27"/>
    </location>
</feature>
<dbReference type="EMBL" id="VSKK01000001">
    <property type="protein sequence ID" value="TYB79488.1"/>
    <property type="molecule type" value="Genomic_DNA"/>
</dbReference>
<evidence type="ECO:0000313" key="11">
    <source>
        <dbReference type="Proteomes" id="UP000323720"/>
    </source>
</evidence>
<protein>
    <recommendedName>
        <fullName evidence="6">Thioredoxin</fullName>
    </recommendedName>
</protein>
<dbReference type="Pfam" id="PF00085">
    <property type="entry name" value="Thioredoxin"/>
    <property type="match status" value="1"/>
</dbReference>
<gene>
    <name evidence="10" type="primary">trxA</name>
    <name evidence="10" type="ORF">ES674_06930</name>
</gene>
<organism evidence="10 11">
    <name type="scientific">Bizionia myxarmorum</name>
    <dbReference type="NCBI Taxonomy" id="291186"/>
    <lineage>
        <taxon>Bacteria</taxon>
        <taxon>Pseudomonadati</taxon>
        <taxon>Bacteroidota</taxon>
        <taxon>Flavobacteriia</taxon>
        <taxon>Flavobacteriales</taxon>
        <taxon>Flavobacteriaceae</taxon>
        <taxon>Bizionia</taxon>
    </lineage>
</organism>
<evidence type="ECO:0000256" key="5">
    <source>
        <dbReference type="ARBA" id="ARBA00023284"/>
    </source>
</evidence>
<dbReference type="PANTHER" id="PTHR45663">
    <property type="entry name" value="GEO12009P1"/>
    <property type="match status" value="1"/>
</dbReference>
<evidence type="ECO:0000256" key="6">
    <source>
        <dbReference type="NCBIfam" id="TIGR01068"/>
    </source>
</evidence>
<dbReference type="AlphaFoldDB" id="A0A5D0RFK8"/>
<evidence type="ECO:0000259" key="9">
    <source>
        <dbReference type="PROSITE" id="PS51352"/>
    </source>
</evidence>
<sequence length="99" mass="11239">MKGDFNKIVNEKTPVLIDFFAEWCGPCKAQSPIIKELAEEVDGKVRVIKIDIDKNQAVAQRYNVKGVPTLVLFKEGKIVWRQSGVQSKLQLMDVIKQHT</sequence>
<evidence type="ECO:0000256" key="8">
    <source>
        <dbReference type="PIRSR" id="PIRSR000077-4"/>
    </source>
</evidence>
<comment type="caution">
    <text evidence="10">The sequence shown here is derived from an EMBL/GenBank/DDBJ whole genome shotgun (WGS) entry which is preliminary data.</text>
</comment>
<keyword evidence="4 8" id="KW-1015">Disulfide bond</keyword>
<dbReference type="PROSITE" id="PS00194">
    <property type="entry name" value="THIOREDOXIN_1"/>
    <property type="match status" value="1"/>
</dbReference>
<dbReference type="PRINTS" id="PR00421">
    <property type="entry name" value="THIOREDOXIN"/>
</dbReference>
<feature type="domain" description="Thioredoxin" evidence="9">
    <location>
        <begin position="1"/>
        <end position="99"/>
    </location>
</feature>
<feature type="site" description="Contributes to redox potential value" evidence="7">
    <location>
        <position position="26"/>
    </location>
</feature>
<feature type="active site" description="Nucleophile" evidence="7">
    <location>
        <position position="24"/>
    </location>
</feature>
<dbReference type="FunFam" id="3.40.30.10:FF:000001">
    <property type="entry name" value="Thioredoxin"/>
    <property type="match status" value="1"/>
</dbReference>
<dbReference type="GO" id="GO:0045454">
    <property type="term" value="P:cell redox homeostasis"/>
    <property type="evidence" value="ECO:0007669"/>
    <property type="project" value="TreeGrafter"/>
</dbReference>